<protein>
    <submittedName>
        <fullName evidence="1">Uncharacterized protein</fullName>
    </submittedName>
</protein>
<sequence length="143" mass="16718">MTSLSFEDFNFEVINVENPKANVLTINKGAISFDRSIAECLKFPSHIRPLIDRENRIFAIQSCRSIASKSVSFSKPESKQKGSVKIQSIVVRNAIKMLMKDKWNEDKRYQIEGKYIEEHKAFIFDLNEYKELPLFKIERKEKV</sequence>
<accession>A0A369AYM4</accession>
<keyword evidence="2" id="KW-1185">Reference proteome</keyword>
<evidence type="ECO:0000313" key="2">
    <source>
        <dbReference type="Proteomes" id="UP000288197"/>
    </source>
</evidence>
<evidence type="ECO:0000313" key="1">
    <source>
        <dbReference type="EMBL" id="RSU02834.1"/>
    </source>
</evidence>
<dbReference type="AlphaFoldDB" id="A0A369AYM4"/>
<dbReference type="OrthoDB" id="2184132at2"/>
<dbReference type="GeneID" id="63146218"/>
<reference evidence="1 2" key="1">
    <citation type="submission" date="2017-05" db="EMBL/GenBank/DDBJ databases">
        <title>Vagococcus spp. assemblies.</title>
        <authorList>
            <person name="Gulvik C.A."/>
        </authorList>
    </citation>
    <scope>NUCLEOTIDE SEQUENCE [LARGE SCALE GENOMIC DNA]</scope>
    <source>
        <strain evidence="1 2">NCFB 2497</strain>
    </source>
</reference>
<name>A0A369AYM4_9ENTE</name>
<dbReference type="Proteomes" id="UP000288197">
    <property type="component" value="Unassembled WGS sequence"/>
</dbReference>
<comment type="caution">
    <text evidence="1">The sequence shown here is derived from an EMBL/GenBank/DDBJ whole genome shotgun (WGS) entry which is preliminary data.</text>
</comment>
<proteinExistence type="predicted"/>
<dbReference type="RefSeq" id="WP_114289477.1">
    <property type="nucleotide sequence ID" value="NZ_CP122523.1"/>
</dbReference>
<dbReference type="EMBL" id="NGJX01000004">
    <property type="protein sequence ID" value="RSU02834.1"/>
    <property type="molecule type" value="Genomic_DNA"/>
</dbReference>
<organism evidence="1 2">
    <name type="scientific">Vagococcus fluvialis</name>
    <dbReference type="NCBI Taxonomy" id="2738"/>
    <lineage>
        <taxon>Bacteria</taxon>
        <taxon>Bacillati</taxon>
        <taxon>Bacillota</taxon>
        <taxon>Bacilli</taxon>
        <taxon>Lactobacillales</taxon>
        <taxon>Enterococcaceae</taxon>
        <taxon>Vagococcus</taxon>
    </lineage>
</organism>
<gene>
    <name evidence="1" type="ORF">CBF32_06090</name>
</gene>